<reference evidence="3 4" key="1">
    <citation type="submission" date="2018-05" db="EMBL/GenBank/DDBJ databases">
        <title>Complete Genome Sequence of Deinococcus sp. strain 17bor-2.</title>
        <authorList>
            <person name="Srinivasan S."/>
        </authorList>
    </citation>
    <scope>NUCLEOTIDE SEQUENCE [LARGE SCALE GENOMIC DNA]</scope>
    <source>
        <strain evidence="3 4">17bor-2</strain>
    </source>
</reference>
<feature type="region of interest" description="Disordered" evidence="1">
    <location>
        <begin position="92"/>
        <end position="111"/>
    </location>
</feature>
<dbReference type="InterPro" id="IPR024775">
    <property type="entry name" value="DinB-like"/>
</dbReference>
<name>A0A2Z3JGT3_9DEIO</name>
<dbReference type="Pfam" id="PF12867">
    <property type="entry name" value="DinB_2"/>
    <property type="match status" value="1"/>
</dbReference>
<sequence length="181" mass="20262">MTQTDYAERVRSLRAFGATPPAVAERLERELSAYEQVAERALAHWHTRLPQRDWTPAQESEHVILVNEGTVKVAALLLSDKPLRPVPQEPVVTDAQGRRQAPPGTVPTSGQPWEALAERFQASGAALRSAALRAPEEAERRFWHPAMGELTALDWLRMAAYHVRHHRKLLETGLDRLEGSA</sequence>
<dbReference type="OrthoDB" id="69531at2"/>
<evidence type="ECO:0000256" key="1">
    <source>
        <dbReference type="SAM" id="MobiDB-lite"/>
    </source>
</evidence>
<dbReference type="SUPFAM" id="SSF109854">
    <property type="entry name" value="DinB/YfiT-like putative metalloenzymes"/>
    <property type="match status" value="1"/>
</dbReference>
<evidence type="ECO:0000313" key="4">
    <source>
        <dbReference type="Proteomes" id="UP000245368"/>
    </source>
</evidence>
<evidence type="ECO:0000313" key="3">
    <source>
        <dbReference type="EMBL" id="AWN22560.1"/>
    </source>
</evidence>
<feature type="domain" description="DinB-like" evidence="2">
    <location>
        <begin position="28"/>
        <end position="168"/>
    </location>
</feature>
<dbReference type="EMBL" id="CP029494">
    <property type="protein sequence ID" value="AWN22560.1"/>
    <property type="molecule type" value="Genomic_DNA"/>
</dbReference>
<dbReference type="Proteomes" id="UP000245368">
    <property type="component" value="Chromosome"/>
</dbReference>
<accession>A0A2Z3JGT3</accession>
<organism evidence="3 4">
    <name type="scientific">Deinococcus irradiatisoli</name>
    <dbReference type="NCBI Taxonomy" id="2202254"/>
    <lineage>
        <taxon>Bacteria</taxon>
        <taxon>Thermotogati</taxon>
        <taxon>Deinococcota</taxon>
        <taxon>Deinococci</taxon>
        <taxon>Deinococcales</taxon>
        <taxon>Deinococcaceae</taxon>
        <taxon>Deinococcus</taxon>
    </lineage>
</organism>
<proteinExistence type="predicted"/>
<dbReference type="AlphaFoldDB" id="A0A2Z3JGT3"/>
<keyword evidence="4" id="KW-1185">Reference proteome</keyword>
<dbReference type="InterPro" id="IPR034660">
    <property type="entry name" value="DinB/YfiT-like"/>
</dbReference>
<gene>
    <name evidence="3" type="ORF">DKM44_04370</name>
</gene>
<dbReference type="KEGG" id="dez:DKM44_04370"/>
<protein>
    <submittedName>
        <fullName evidence="3">DinB family protein</fullName>
    </submittedName>
</protein>
<dbReference type="Gene3D" id="1.20.120.450">
    <property type="entry name" value="dinb family like domain"/>
    <property type="match status" value="1"/>
</dbReference>
<evidence type="ECO:0000259" key="2">
    <source>
        <dbReference type="Pfam" id="PF12867"/>
    </source>
</evidence>
<dbReference type="RefSeq" id="WP_109825735.1">
    <property type="nucleotide sequence ID" value="NZ_CP029494.1"/>
</dbReference>